<name>A0A5E4Q0A6_9NEOP</name>
<accession>A0A5E4Q0A6</accession>
<dbReference type="EMBL" id="FZQP02001114">
    <property type="protein sequence ID" value="VVC91681.1"/>
    <property type="molecule type" value="Genomic_DNA"/>
</dbReference>
<evidence type="ECO:0000313" key="2">
    <source>
        <dbReference type="Proteomes" id="UP000324832"/>
    </source>
</evidence>
<dbReference type="Proteomes" id="UP000324832">
    <property type="component" value="Unassembled WGS sequence"/>
</dbReference>
<dbReference type="AlphaFoldDB" id="A0A5E4Q0A6"/>
<protein>
    <submittedName>
        <fullName evidence="1">Uncharacterized protein</fullName>
    </submittedName>
</protein>
<reference evidence="1 2" key="1">
    <citation type="submission" date="2017-07" db="EMBL/GenBank/DDBJ databases">
        <authorList>
            <person name="Talla V."/>
            <person name="Backstrom N."/>
        </authorList>
    </citation>
    <scope>NUCLEOTIDE SEQUENCE [LARGE SCALE GENOMIC DNA]</scope>
</reference>
<sequence length="84" mass="10064">MARPLYFSNFYVDLWSNTMLVQRSSGFLGEVERIQNNGYNWTFLCGSWDISVRICASLFAYIYLWNFRWPGLISYFSTSRRCYI</sequence>
<organism evidence="1 2">
    <name type="scientific">Leptidea sinapis</name>
    <dbReference type="NCBI Taxonomy" id="189913"/>
    <lineage>
        <taxon>Eukaryota</taxon>
        <taxon>Metazoa</taxon>
        <taxon>Ecdysozoa</taxon>
        <taxon>Arthropoda</taxon>
        <taxon>Hexapoda</taxon>
        <taxon>Insecta</taxon>
        <taxon>Pterygota</taxon>
        <taxon>Neoptera</taxon>
        <taxon>Endopterygota</taxon>
        <taxon>Lepidoptera</taxon>
        <taxon>Glossata</taxon>
        <taxon>Ditrysia</taxon>
        <taxon>Papilionoidea</taxon>
        <taxon>Pieridae</taxon>
        <taxon>Dismorphiinae</taxon>
        <taxon>Leptidea</taxon>
    </lineage>
</organism>
<evidence type="ECO:0000313" key="1">
    <source>
        <dbReference type="EMBL" id="VVC91681.1"/>
    </source>
</evidence>
<keyword evidence="2" id="KW-1185">Reference proteome</keyword>
<proteinExistence type="predicted"/>
<gene>
    <name evidence="1" type="ORF">LSINAPIS_LOCUS4301</name>
</gene>